<dbReference type="InterPro" id="IPR013762">
    <property type="entry name" value="Integrase-like_cat_sf"/>
</dbReference>
<gene>
    <name evidence="4" type="ORF">HMPREF0819_0492</name>
</gene>
<keyword evidence="1" id="KW-0238">DNA-binding</keyword>
<evidence type="ECO:0000259" key="3">
    <source>
        <dbReference type="Pfam" id="PF14659"/>
    </source>
</evidence>
<dbReference type="Gene3D" id="1.10.150.130">
    <property type="match status" value="1"/>
</dbReference>
<evidence type="ECO:0000256" key="1">
    <source>
        <dbReference type="ARBA" id="ARBA00023125"/>
    </source>
</evidence>
<dbReference type="GO" id="GO:0006310">
    <property type="term" value="P:DNA recombination"/>
    <property type="evidence" value="ECO:0007669"/>
    <property type="project" value="UniProtKB-KW"/>
</dbReference>
<dbReference type="InterPro" id="IPR004107">
    <property type="entry name" value="Integrase_SAM-like_N"/>
</dbReference>
<dbReference type="InterPro" id="IPR011010">
    <property type="entry name" value="DNA_brk_join_enz"/>
</dbReference>
<dbReference type="GO" id="GO:0015074">
    <property type="term" value="P:DNA integration"/>
    <property type="evidence" value="ECO:0007669"/>
    <property type="project" value="InterPro"/>
</dbReference>
<accession>E8JNB9</accession>
<proteinExistence type="predicted"/>
<dbReference type="Pfam" id="PF14659">
    <property type="entry name" value="Phage_int_SAM_3"/>
    <property type="match status" value="1"/>
</dbReference>
<dbReference type="Gene3D" id="1.10.443.10">
    <property type="entry name" value="Intergrase catalytic core"/>
    <property type="match status" value="1"/>
</dbReference>
<evidence type="ECO:0000313" key="4">
    <source>
        <dbReference type="EMBL" id="EFW89386.1"/>
    </source>
</evidence>
<evidence type="ECO:0000256" key="2">
    <source>
        <dbReference type="ARBA" id="ARBA00023172"/>
    </source>
</evidence>
<dbReference type="SUPFAM" id="SSF56349">
    <property type="entry name" value="DNA breaking-rejoining enzymes"/>
    <property type="match status" value="1"/>
</dbReference>
<dbReference type="GO" id="GO:0003677">
    <property type="term" value="F:DNA binding"/>
    <property type="evidence" value="ECO:0007669"/>
    <property type="project" value="UniProtKB-KW"/>
</dbReference>
<dbReference type="eggNOG" id="COG0582">
    <property type="taxonomic scope" value="Bacteria"/>
</dbReference>
<protein>
    <recommendedName>
        <fullName evidence="3">Integrase SAM-like N-terminal domain-containing protein</fullName>
    </recommendedName>
</protein>
<dbReference type="HOGENOM" id="CLU_741702_0_0_9"/>
<comment type="caution">
    <text evidence="4">The sequence shown here is derived from an EMBL/GenBank/DDBJ whole genome shotgun (WGS) entry which is preliminary data.</text>
</comment>
<dbReference type="EMBL" id="AEVB01000010">
    <property type="protein sequence ID" value="EFW89386.1"/>
    <property type="molecule type" value="Genomic_DNA"/>
</dbReference>
<evidence type="ECO:0000313" key="5">
    <source>
        <dbReference type="Proteomes" id="UP000005699"/>
    </source>
</evidence>
<keyword evidence="2" id="KW-0233">DNA recombination</keyword>
<dbReference type="AlphaFoldDB" id="E8JNB9"/>
<sequence length="319" mass="37513">MKYNKTKYSNIYTYETKKGKRYYVRRNFKLNGKKKEASASNLKTLAEARRALAEIENKIANNEYDSKKNMTVNDYWEIYSENRIKTGRWAPDTVVCKMNIYNRNFAKKYGNMKLKDIDRLEYEKYMTGLLKRLTRSSVRQINSVFEAMLNDAVVNGYLDKNPVFKIYIGESKNPPKNKRISLDEFREWDACARKLLSKYEYTMVRLTYFGLRKSEVLGVKLGSLKLVGTRFKILLDESRTSYRPNGKGMKTKNSERYIVVDEETTQLLKFAIKFSRKLAKESGRILSKNSFLFLDTGKKTKKTWGNQLLVHEFMVCLKK</sequence>
<reference evidence="4 5" key="1">
    <citation type="submission" date="2010-12" db="EMBL/GenBank/DDBJ databases">
        <authorList>
            <person name="Muzny D."/>
            <person name="Qin X."/>
            <person name="Deng J."/>
            <person name="Jiang H."/>
            <person name="Liu Y."/>
            <person name="Qu J."/>
            <person name="Song X.-Z."/>
            <person name="Zhang L."/>
            <person name="Thornton R."/>
            <person name="Coyle M."/>
            <person name="Francisco L."/>
            <person name="Jackson L."/>
            <person name="Javaid M."/>
            <person name="Korchina V."/>
            <person name="Kovar C."/>
            <person name="Mata R."/>
            <person name="Mathew T."/>
            <person name="Ngo R."/>
            <person name="Nguyen L."/>
            <person name="Nguyen N."/>
            <person name="Okwuonu G."/>
            <person name="Ongeri F."/>
            <person name="Pham C."/>
            <person name="Simmons D."/>
            <person name="Wilczek-Boney K."/>
            <person name="Hale W."/>
            <person name="Jakkamsetti A."/>
            <person name="Pham P."/>
            <person name="Ruth R."/>
            <person name="San Lucas F."/>
            <person name="Warren J."/>
            <person name="Zhang J."/>
            <person name="Zhao Z."/>
            <person name="Zhou C."/>
            <person name="Zhu D."/>
            <person name="Lee S."/>
            <person name="Bess C."/>
            <person name="Blankenburg K."/>
            <person name="Forbes L."/>
            <person name="Fu Q."/>
            <person name="Gubbala S."/>
            <person name="Hirani K."/>
            <person name="Jayaseelan J.C."/>
            <person name="Lara F."/>
            <person name="Munidasa M."/>
            <person name="Palculict T."/>
            <person name="Patil S."/>
            <person name="Pu L.-L."/>
            <person name="Saada N."/>
            <person name="Tang L."/>
            <person name="Weissenberger G."/>
            <person name="Zhu Y."/>
            <person name="Hemphill L."/>
            <person name="Shang Y."/>
            <person name="Youmans B."/>
            <person name="Ayvaz T."/>
            <person name="Ross M."/>
            <person name="Santibanez J."/>
            <person name="Aqrawi P."/>
            <person name="Gross S."/>
            <person name="Joshi V."/>
            <person name="Fowler G."/>
            <person name="Nazareth L."/>
            <person name="Reid J."/>
            <person name="Worley K."/>
            <person name="Petrosino J."/>
            <person name="Highlander S."/>
            <person name="Gibbs R."/>
        </authorList>
    </citation>
    <scope>NUCLEOTIDE SEQUENCE [LARGE SCALE GENOMIC DNA]</scope>
    <source>
        <strain evidence="4 5">ATCC 9812</strain>
    </source>
</reference>
<dbReference type="Proteomes" id="UP000005699">
    <property type="component" value="Unassembled WGS sequence"/>
</dbReference>
<dbReference type="RefSeq" id="WP_004231723.1">
    <property type="nucleotide sequence ID" value="NZ_GL698429.1"/>
</dbReference>
<name>E8JNB9_STREI</name>
<feature type="domain" description="Integrase SAM-like N-terminal" evidence="3">
    <location>
        <begin position="71"/>
        <end position="129"/>
    </location>
</feature>
<organism evidence="4 5">
    <name type="scientific">Streptococcus equinus ATCC 9812</name>
    <dbReference type="NCBI Taxonomy" id="525379"/>
    <lineage>
        <taxon>Bacteria</taxon>
        <taxon>Bacillati</taxon>
        <taxon>Bacillota</taxon>
        <taxon>Bacilli</taxon>
        <taxon>Lactobacillales</taxon>
        <taxon>Streptococcaceae</taxon>
        <taxon>Streptococcus</taxon>
    </lineage>
</organism>
<dbReference type="InterPro" id="IPR010998">
    <property type="entry name" value="Integrase_recombinase_N"/>
</dbReference>